<comment type="caution">
    <text evidence="1">The sequence shown here is derived from an EMBL/GenBank/DDBJ whole genome shotgun (WGS) entry which is preliminary data.</text>
</comment>
<name>A0ACB8Z3Q4_ARCLA</name>
<reference evidence="1 2" key="2">
    <citation type="journal article" date="2022" name="Mol. Ecol. Resour.">
        <title>The genomes of chicory, endive, great burdock and yacon provide insights into Asteraceae paleo-polyploidization history and plant inulin production.</title>
        <authorList>
            <person name="Fan W."/>
            <person name="Wang S."/>
            <person name="Wang H."/>
            <person name="Wang A."/>
            <person name="Jiang F."/>
            <person name="Liu H."/>
            <person name="Zhao H."/>
            <person name="Xu D."/>
            <person name="Zhang Y."/>
        </authorList>
    </citation>
    <scope>NUCLEOTIDE SEQUENCE [LARGE SCALE GENOMIC DNA]</scope>
    <source>
        <strain evidence="2">cv. Niubang</strain>
    </source>
</reference>
<keyword evidence="2" id="KW-1185">Reference proteome</keyword>
<sequence length="96" mass="10767">MAIEGEGTDYEKGVFKIKIQIPERLSEAAPKDTQPVAIQPIAVPALQLDELEEITDNFCTNSLIVVGSYARVYHGVLRRRWDATIKELAGNHKKNF</sequence>
<accession>A0ACB8Z3Q4</accession>
<protein>
    <submittedName>
        <fullName evidence="1">Uncharacterized protein</fullName>
    </submittedName>
</protein>
<reference evidence="2" key="1">
    <citation type="journal article" date="2022" name="Mol. Ecol. Resour.">
        <title>The genomes of chicory, endive, great burdock and yacon provide insights into Asteraceae palaeo-polyploidization history and plant inulin production.</title>
        <authorList>
            <person name="Fan W."/>
            <person name="Wang S."/>
            <person name="Wang H."/>
            <person name="Wang A."/>
            <person name="Jiang F."/>
            <person name="Liu H."/>
            <person name="Zhao H."/>
            <person name="Xu D."/>
            <person name="Zhang Y."/>
        </authorList>
    </citation>
    <scope>NUCLEOTIDE SEQUENCE [LARGE SCALE GENOMIC DNA]</scope>
    <source>
        <strain evidence="2">cv. Niubang</strain>
    </source>
</reference>
<evidence type="ECO:0000313" key="1">
    <source>
        <dbReference type="EMBL" id="KAI3692624.1"/>
    </source>
</evidence>
<organism evidence="1 2">
    <name type="scientific">Arctium lappa</name>
    <name type="common">Greater burdock</name>
    <name type="synonym">Lappa major</name>
    <dbReference type="NCBI Taxonomy" id="4217"/>
    <lineage>
        <taxon>Eukaryota</taxon>
        <taxon>Viridiplantae</taxon>
        <taxon>Streptophyta</taxon>
        <taxon>Embryophyta</taxon>
        <taxon>Tracheophyta</taxon>
        <taxon>Spermatophyta</taxon>
        <taxon>Magnoliopsida</taxon>
        <taxon>eudicotyledons</taxon>
        <taxon>Gunneridae</taxon>
        <taxon>Pentapetalae</taxon>
        <taxon>asterids</taxon>
        <taxon>campanulids</taxon>
        <taxon>Asterales</taxon>
        <taxon>Asteraceae</taxon>
        <taxon>Carduoideae</taxon>
        <taxon>Cardueae</taxon>
        <taxon>Arctiinae</taxon>
        <taxon>Arctium</taxon>
    </lineage>
</organism>
<gene>
    <name evidence="1" type="ORF">L6452_32444</name>
</gene>
<evidence type="ECO:0000313" key="2">
    <source>
        <dbReference type="Proteomes" id="UP001055879"/>
    </source>
</evidence>
<proteinExistence type="predicted"/>
<dbReference type="Proteomes" id="UP001055879">
    <property type="component" value="Linkage Group LG11"/>
</dbReference>
<dbReference type="EMBL" id="CM042057">
    <property type="protein sequence ID" value="KAI3692624.1"/>
    <property type="molecule type" value="Genomic_DNA"/>
</dbReference>